<protein>
    <submittedName>
        <fullName evidence="8">Tannase and feruloyl esterase</fullName>
    </submittedName>
</protein>
<dbReference type="AlphaFoldDB" id="A0A238YNB1"/>
<dbReference type="SUPFAM" id="SSF53474">
    <property type="entry name" value="alpha/beta-Hydrolases"/>
    <property type="match status" value="1"/>
</dbReference>
<gene>
    <name evidence="8" type="ORF">SAMN06264365_10515</name>
</gene>
<evidence type="ECO:0000313" key="9">
    <source>
        <dbReference type="Proteomes" id="UP000198415"/>
    </source>
</evidence>
<reference evidence="8 9" key="1">
    <citation type="submission" date="2017-06" db="EMBL/GenBank/DDBJ databases">
        <authorList>
            <person name="Kim H.J."/>
            <person name="Triplett B.A."/>
        </authorList>
    </citation>
    <scope>NUCLEOTIDE SEQUENCE [LARGE SCALE GENOMIC DNA]</scope>
    <source>
        <strain evidence="8 9">DSM 43151</strain>
    </source>
</reference>
<dbReference type="EMBL" id="FZNR01000005">
    <property type="protein sequence ID" value="SNR72134.1"/>
    <property type="molecule type" value="Genomic_DNA"/>
</dbReference>
<dbReference type="Gene3D" id="3.40.50.1820">
    <property type="entry name" value="alpha/beta hydrolase"/>
    <property type="match status" value="1"/>
</dbReference>
<keyword evidence="7" id="KW-1015">Disulfide bond</keyword>
<keyword evidence="2" id="KW-0719">Serine esterase</keyword>
<proteinExistence type="inferred from homology"/>
<dbReference type="InterPro" id="IPR029058">
    <property type="entry name" value="AB_hydrolase_fold"/>
</dbReference>
<evidence type="ECO:0000256" key="5">
    <source>
        <dbReference type="ARBA" id="ARBA00022801"/>
    </source>
</evidence>
<evidence type="ECO:0000256" key="3">
    <source>
        <dbReference type="ARBA" id="ARBA00022723"/>
    </source>
</evidence>
<sequence>MEKGCPGVTVPGAERAVTACLADLTTTGTTPAGFTDPADWAGLVTPSAVPPSGIPGVQVDGFFPDTSRTNTNHGWNHDAQFVLRLPDRWNGGLVVAGPPGTREQYANDPIISDPVLASGYAYAATDKGNTGPDVASDGARPGDAILEWHRRLTQLTRAARIVTARHYGRTPARTYAAGLSAGGYLVRWQLEHHPELYTGGIDWNALIFTPGTNLLTTLPPALRAYPAYANGDTAGHGALLAAGYPAGSEPAWGFSYTNLWAPLQHQIRAELDPSYDGDEAAYDLASRPASVRAAVARLSLSGHLRRPLVSVQGTLDALTPPSRYADTYDRLIAKAGRTALHREHRVPGGAHTDGLVALAPAVFQPVLPRFVTAFTELEQWTDPSVRVGPAHKDASTRPTR</sequence>
<keyword evidence="6" id="KW-0106">Calcium</keyword>
<evidence type="ECO:0000313" key="8">
    <source>
        <dbReference type="EMBL" id="SNR72134.1"/>
    </source>
</evidence>
<dbReference type="GO" id="GO:0046872">
    <property type="term" value="F:metal ion binding"/>
    <property type="evidence" value="ECO:0007669"/>
    <property type="project" value="UniProtKB-KW"/>
</dbReference>
<keyword evidence="5" id="KW-0378">Hydrolase</keyword>
<keyword evidence="9" id="KW-1185">Reference proteome</keyword>
<dbReference type="Pfam" id="PF07519">
    <property type="entry name" value="Tannase"/>
    <property type="match status" value="1"/>
</dbReference>
<organism evidence="8 9">
    <name type="scientific">Actinoplanes regularis</name>
    <dbReference type="NCBI Taxonomy" id="52697"/>
    <lineage>
        <taxon>Bacteria</taxon>
        <taxon>Bacillati</taxon>
        <taxon>Actinomycetota</taxon>
        <taxon>Actinomycetes</taxon>
        <taxon>Micromonosporales</taxon>
        <taxon>Micromonosporaceae</taxon>
        <taxon>Actinoplanes</taxon>
    </lineage>
</organism>
<evidence type="ECO:0000256" key="2">
    <source>
        <dbReference type="ARBA" id="ARBA00022487"/>
    </source>
</evidence>
<name>A0A238YNB1_9ACTN</name>
<dbReference type="InterPro" id="IPR011118">
    <property type="entry name" value="Tannase/feruloyl_esterase"/>
</dbReference>
<keyword evidence="3" id="KW-0479">Metal-binding</keyword>
<dbReference type="GO" id="GO:0052689">
    <property type="term" value="F:carboxylic ester hydrolase activity"/>
    <property type="evidence" value="ECO:0007669"/>
    <property type="project" value="UniProtKB-KW"/>
</dbReference>
<comment type="similarity">
    <text evidence="1">Belongs to the tannase family.</text>
</comment>
<evidence type="ECO:0000256" key="1">
    <source>
        <dbReference type="ARBA" id="ARBA00006249"/>
    </source>
</evidence>
<evidence type="ECO:0000256" key="6">
    <source>
        <dbReference type="ARBA" id="ARBA00022837"/>
    </source>
</evidence>
<accession>A0A238YNB1</accession>
<evidence type="ECO:0000256" key="4">
    <source>
        <dbReference type="ARBA" id="ARBA00022729"/>
    </source>
</evidence>
<evidence type="ECO:0000256" key="7">
    <source>
        <dbReference type="ARBA" id="ARBA00023157"/>
    </source>
</evidence>
<keyword evidence="4" id="KW-0732">Signal</keyword>
<dbReference type="Proteomes" id="UP000198415">
    <property type="component" value="Unassembled WGS sequence"/>
</dbReference>